<evidence type="ECO:0000313" key="1">
    <source>
        <dbReference type="EMBL" id="CAI2368335.1"/>
    </source>
</evidence>
<name>A0AAD1XBM9_EUPCR</name>
<comment type="caution">
    <text evidence="1">The sequence shown here is derived from an EMBL/GenBank/DDBJ whole genome shotgun (WGS) entry which is preliminary data.</text>
</comment>
<gene>
    <name evidence="1" type="ORF">ECRASSUSDP1_LOCUS9626</name>
</gene>
<sequence length="114" mass="13092">MHQPELLFCVEMQQLVYQVFELEVFLWNPSKSAFCVDNTVKDYADSFKISFRKPSLAVLSKSLWVILLCLMRARSIGEVLAKPSEHSFKHYIFACVIFESSLIHSIIFNLGVSS</sequence>
<proteinExistence type="predicted"/>
<keyword evidence="2" id="KW-1185">Reference proteome</keyword>
<reference evidence="1" key="1">
    <citation type="submission" date="2023-07" db="EMBL/GenBank/DDBJ databases">
        <authorList>
            <consortium name="AG Swart"/>
            <person name="Singh M."/>
            <person name="Singh A."/>
            <person name="Seah K."/>
            <person name="Emmerich C."/>
        </authorList>
    </citation>
    <scope>NUCLEOTIDE SEQUENCE</scope>
    <source>
        <strain evidence="1">DP1</strain>
    </source>
</reference>
<dbReference type="Proteomes" id="UP001295684">
    <property type="component" value="Unassembled WGS sequence"/>
</dbReference>
<protein>
    <submittedName>
        <fullName evidence="1">Uncharacterized protein</fullName>
    </submittedName>
</protein>
<accession>A0AAD1XBM9</accession>
<dbReference type="EMBL" id="CAMPGE010009468">
    <property type="protein sequence ID" value="CAI2368335.1"/>
    <property type="molecule type" value="Genomic_DNA"/>
</dbReference>
<dbReference type="AlphaFoldDB" id="A0AAD1XBM9"/>
<evidence type="ECO:0000313" key="2">
    <source>
        <dbReference type="Proteomes" id="UP001295684"/>
    </source>
</evidence>
<organism evidence="1 2">
    <name type="scientific">Euplotes crassus</name>
    <dbReference type="NCBI Taxonomy" id="5936"/>
    <lineage>
        <taxon>Eukaryota</taxon>
        <taxon>Sar</taxon>
        <taxon>Alveolata</taxon>
        <taxon>Ciliophora</taxon>
        <taxon>Intramacronucleata</taxon>
        <taxon>Spirotrichea</taxon>
        <taxon>Hypotrichia</taxon>
        <taxon>Euplotida</taxon>
        <taxon>Euplotidae</taxon>
        <taxon>Moneuplotes</taxon>
    </lineage>
</organism>